<dbReference type="Pfam" id="PF02732">
    <property type="entry name" value="ERCC4"/>
    <property type="match status" value="1"/>
</dbReference>
<gene>
    <name evidence="2" type="ORF">CfE428DRAFT_6266</name>
</gene>
<dbReference type="AlphaFoldDB" id="B4DBH5"/>
<feature type="domain" description="ERCC4" evidence="1">
    <location>
        <begin position="6"/>
        <end position="85"/>
    </location>
</feature>
<evidence type="ECO:0000259" key="1">
    <source>
        <dbReference type="SMART" id="SM00891"/>
    </source>
</evidence>
<dbReference type="GO" id="GO:0004518">
    <property type="term" value="F:nuclease activity"/>
    <property type="evidence" value="ECO:0007669"/>
    <property type="project" value="InterPro"/>
</dbReference>
<dbReference type="GO" id="GO:0006259">
    <property type="term" value="P:DNA metabolic process"/>
    <property type="evidence" value="ECO:0007669"/>
    <property type="project" value="UniProtKB-ARBA"/>
</dbReference>
<dbReference type="InterPro" id="IPR006166">
    <property type="entry name" value="ERCC4_domain"/>
</dbReference>
<evidence type="ECO:0000313" key="2">
    <source>
        <dbReference type="EMBL" id="EDY16162.1"/>
    </source>
</evidence>
<dbReference type="eggNOG" id="COG1948">
    <property type="taxonomic scope" value="Bacteria"/>
</dbReference>
<name>B4DBH5_9BACT</name>
<proteinExistence type="predicted"/>
<keyword evidence="3" id="KW-1185">Reference proteome</keyword>
<accession>B4DBH5</accession>
<organism evidence="2 3">
    <name type="scientific">Chthoniobacter flavus Ellin428</name>
    <dbReference type="NCBI Taxonomy" id="497964"/>
    <lineage>
        <taxon>Bacteria</taxon>
        <taxon>Pseudomonadati</taxon>
        <taxon>Verrucomicrobiota</taxon>
        <taxon>Spartobacteria</taxon>
        <taxon>Chthoniobacterales</taxon>
        <taxon>Chthoniobacteraceae</taxon>
        <taxon>Chthoniobacter</taxon>
    </lineage>
</organism>
<dbReference type="SUPFAM" id="SSF52980">
    <property type="entry name" value="Restriction endonuclease-like"/>
    <property type="match status" value="1"/>
</dbReference>
<dbReference type="SMART" id="SM00891">
    <property type="entry name" value="ERCC4"/>
    <property type="match status" value="1"/>
</dbReference>
<dbReference type="EMBL" id="ABVL01000038">
    <property type="protein sequence ID" value="EDY16162.1"/>
    <property type="molecule type" value="Genomic_DNA"/>
</dbReference>
<dbReference type="Proteomes" id="UP000005824">
    <property type="component" value="Unassembled WGS sequence"/>
</dbReference>
<dbReference type="Gene3D" id="3.40.50.10130">
    <property type="match status" value="1"/>
</dbReference>
<sequence>MDISPTILIDSREQDPLPIQAYPTAVRGLTSGDYSVAGLESLFSVERKSIPDLVQSLTRDRDRFLRELERLRGYRFARLLVIGCPGQIEQGHYRSRTAPKAILHSLYSVEAKYVPVVWARTPADGAELVERWSFWYARSIAQAAESLSPPKGA</sequence>
<dbReference type="InParanoid" id="B4DBH5"/>
<protein>
    <recommendedName>
        <fullName evidence="1">ERCC4 domain-containing protein</fullName>
    </recommendedName>
</protein>
<reference evidence="2 3" key="1">
    <citation type="journal article" date="2011" name="J. Bacteriol.">
        <title>Genome sequence of Chthoniobacter flavus Ellin428, an aerobic heterotrophic soil bacterium.</title>
        <authorList>
            <person name="Kant R."/>
            <person name="van Passel M.W."/>
            <person name="Palva A."/>
            <person name="Lucas S."/>
            <person name="Lapidus A."/>
            <person name="Glavina Del Rio T."/>
            <person name="Dalin E."/>
            <person name="Tice H."/>
            <person name="Bruce D."/>
            <person name="Goodwin L."/>
            <person name="Pitluck S."/>
            <person name="Larimer F.W."/>
            <person name="Land M.L."/>
            <person name="Hauser L."/>
            <person name="Sangwan P."/>
            <person name="de Vos W.M."/>
            <person name="Janssen P.H."/>
            <person name="Smidt H."/>
        </authorList>
    </citation>
    <scope>NUCLEOTIDE SEQUENCE [LARGE SCALE GENOMIC DNA]</scope>
    <source>
        <strain evidence="2 3">Ellin428</strain>
    </source>
</reference>
<dbReference type="STRING" id="497964.CfE428DRAFT_6266"/>
<dbReference type="RefSeq" id="WP_006983584.1">
    <property type="nucleotide sequence ID" value="NZ_ABVL01000038.1"/>
</dbReference>
<dbReference type="InterPro" id="IPR011335">
    <property type="entry name" value="Restrct_endonuc-II-like"/>
</dbReference>
<evidence type="ECO:0000313" key="3">
    <source>
        <dbReference type="Proteomes" id="UP000005824"/>
    </source>
</evidence>
<dbReference type="GO" id="GO:0003677">
    <property type="term" value="F:DNA binding"/>
    <property type="evidence" value="ECO:0007669"/>
    <property type="project" value="InterPro"/>
</dbReference>
<comment type="caution">
    <text evidence="2">The sequence shown here is derived from an EMBL/GenBank/DDBJ whole genome shotgun (WGS) entry which is preliminary data.</text>
</comment>